<gene>
    <name evidence="1" type="ORF">NSJP_0126</name>
</gene>
<evidence type="ECO:0000313" key="2">
    <source>
        <dbReference type="Proteomes" id="UP000192042"/>
    </source>
</evidence>
<dbReference type="Proteomes" id="UP000192042">
    <property type="component" value="Chromosome I"/>
</dbReference>
<proteinExistence type="predicted"/>
<dbReference type="EMBL" id="LT828648">
    <property type="protein sequence ID" value="SLM46298.1"/>
    <property type="molecule type" value="Genomic_DNA"/>
</dbReference>
<name>A0A1W1HZW8_9BACT</name>
<dbReference type="AlphaFoldDB" id="A0A1W1HZW8"/>
<reference evidence="1 2" key="1">
    <citation type="submission" date="2017-03" db="EMBL/GenBank/DDBJ databases">
        <authorList>
            <person name="Afonso C.L."/>
            <person name="Miller P.J."/>
            <person name="Scott M.A."/>
            <person name="Spackman E."/>
            <person name="Goraichik I."/>
            <person name="Dimitrov K.M."/>
            <person name="Suarez D.L."/>
            <person name="Swayne D.E."/>
        </authorList>
    </citation>
    <scope>NUCLEOTIDE SEQUENCE [LARGE SCALE GENOMIC DNA]</scope>
    <source>
        <strain evidence="1">Genome sequencing of Nitrospira japonica strain NJ11</strain>
    </source>
</reference>
<accession>A0A1W1HZW8</accession>
<organism evidence="1 2">
    <name type="scientific">Nitrospira japonica</name>
    <dbReference type="NCBI Taxonomy" id="1325564"/>
    <lineage>
        <taxon>Bacteria</taxon>
        <taxon>Pseudomonadati</taxon>
        <taxon>Nitrospirota</taxon>
        <taxon>Nitrospiria</taxon>
        <taxon>Nitrospirales</taxon>
        <taxon>Nitrospiraceae</taxon>
        <taxon>Nitrospira</taxon>
    </lineage>
</organism>
<dbReference type="KEGG" id="nja:NSJP_0126"/>
<protein>
    <submittedName>
        <fullName evidence="1">Uncharacterized protein</fullName>
    </submittedName>
</protein>
<evidence type="ECO:0000313" key="1">
    <source>
        <dbReference type="EMBL" id="SLM46298.1"/>
    </source>
</evidence>
<keyword evidence="2" id="KW-1185">Reference proteome</keyword>
<sequence>MQHHTLRHRITPKSLALKEKISLSLYHTA</sequence>